<evidence type="ECO:0000256" key="1">
    <source>
        <dbReference type="ARBA" id="ARBA00004606"/>
    </source>
</evidence>
<dbReference type="InterPro" id="IPR001680">
    <property type="entry name" value="WD40_rpt"/>
</dbReference>
<evidence type="ECO:0000256" key="6">
    <source>
        <dbReference type="SAM" id="Phobius"/>
    </source>
</evidence>
<dbReference type="GO" id="GO:0000032">
    <property type="term" value="P:cell wall mannoprotein biosynthetic process"/>
    <property type="evidence" value="ECO:0007669"/>
    <property type="project" value="TreeGrafter"/>
</dbReference>
<dbReference type="Gene3D" id="3.90.550.10">
    <property type="entry name" value="Spore Coat Polysaccharide Biosynthesis Protein SpsA, Chain A"/>
    <property type="match status" value="1"/>
</dbReference>
<dbReference type="FunFam" id="3.90.550.10:FF:000051">
    <property type="entry name" value="Alpha-1,2-mannosyltransferase (Ktr4)"/>
    <property type="match status" value="1"/>
</dbReference>
<dbReference type="GO" id="GO:0000026">
    <property type="term" value="F:alpha-1,2-mannosyltransferase activity"/>
    <property type="evidence" value="ECO:0007669"/>
    <property type="project" value="TreeGrafter"/>
</dbReference>
<dbReference type="SUPFAM" id="SSF53448">
    <property type="entry name" value="Nucleotide-diphospho-sugar transferases"/>
    <property type="match status" value="1"/>
</dbReference>
<accession>A0A9P8AID1</accession>
<dbReference type="InterPro" id="IPR002685">
    <property type="entry name" value="Glyco_trans_15"/>
</dbReference>
<dbReference type="AlphaFoldDB" id="A0A9P8AID1"/>
<dbReference type="InterPro" id="IPR015943">
    <property type="entry name" value="WD40/YVTN_repeat-like_dom_sf"/>
</dbReference>
<comment type="caution">
    <text evidence="8">The sequence shown here is derived from an EMBL/GenBank/DDBJ whole genome shotgun (WGS) entry which is preliminary data.</text>
</comment>
<dbReference type="Proteomes" id="UP000790833">
    <property type="component" value="Unassembled WGS sequence"/>
</dbReference>
<comment type="similarity">
    <text evidence="2">Belongs to the glycosyltransferase 15 family.</text>
</comment>
<keyword evidence="5" id="KW-0735">Signal-anchor</keyword>
<keyword evidence="6" id="KW-0812">Transmembrane</keyword>
<dbReference type="PANTHER" id="PTHR31121">
    <property type="entry name" value="ALPHA-1,2 MANNOSYLTRANSFERASE KTR1"/>
    <property type="match status" value="1"/>
</dbReference>
<comment type="subcellular location">
    <subcellularLocation>
        <location evidence="1">Membrane</location>
        <topology evidence="1">Single-pass type II membrane protein</topology>
    </subcellularLocation>
</comment>
<protein>
    <submittedName>
        <fullName evidence="8">Uncharacterized protein</fullName>
    </submittedName>
</protein>
<dbReference type="SMART" id="SM00320">
    <property type="entry name" value="WD40"/>
    <property type="match status" value="2"/>
</dbReference>
<dbReference type="InterPro" id="IPR036322">
    <property type="entry name" value="WD40_repeat_dom_sf"/>
</dbReference>
<organism evidence="8 9">
    <name type="scientific">Scheffersomyces spartinae</name>
    <dbReference type="NCBI Taxonomy" id="45513"/>
    <lineage>
        <taxon>Eukaryota</taxon>
        <taxon>Fungi</taxon>
        <taxon>Dikarya</taxon>
        <taxon>Ascomycota</taxon>
        <taxon>Saccharomycotina</taxon>
        <taxon>Pichiomycetes</taxon>
        <taxon>Debaryomycetaceae</taxon>
        <taxon>Scheffersomyces</taxon>
    </lineage>
</organism>
<dbReference type="Gene3D" id="2.130.10.10">
    <property type="entry name" value="YVTN repeat-like/Quinoprotein amine dehydrogenase"/>
    <property type="match status" value="1"/>
</dbReference>
<evidence type="ECO:0000313" key="8">
    <source>
        <dbReference type="EMBL" id="KAG7193605.1"/>
    </source>
</evidence>
<evidence type="ECO:0000256" key="3">
    <source>
        <dbReference type="ARBA" id="ARBA00022676"/>
    </source>
</evidence>
<feature type="chain" id="PRO_5040213358" evidence="7">
    <location>
        <begin position="22"/>
        <end position="630"/>
    </location>
</feature>
<name>A0A9P8AID1_9ASCO</name>
<dbReference type="SUPFAM" id="SSF50978">
    <property type="entry name" value="WD40 repeat-like"/>
    <property type="match status" value="1"/>
</dbReference>
<keyword evidence="6" id="KW-1133">Transmembrane helix</keyword>
<dbReference type="GO" id="GO:0005794">
    <property type="term" value="C:Golgi apparatus"/>
    <property type="evidence" value="ECO:0007669"/>
    <property type="project" value="TreeGrafter"/>
</dbReference>
<dbReference type="Pfam" id="PF01793">
    <property type="entry name" value="Glyco_transf_15"/>
    <property type="match status" value="1"/>
</dbReference>
<evidence type="ECO:0000256" key="7">
    <source>
        <dbReference type="SAM" id="SignalP"/>
    </source>
</evidence>
<keyword evidence="9" id="KW-1185">Reference proteome</keyword>
<dbReference type="RefSeq" id="XP_043049153.1">
    <property type="nucleotide sequence ID" value="XM_043191510.1"/>
</dbReference>
<dbReference type="GO" id="GO:0016020">
    <property type="term" value="C:membrane"/>
    <property type="evidence" value="ECO:0007669"/>
    <property type="project" value="UniProtKB-SubCell"/>
</dbReference>
<evidence type="ECO:0000313" key="9">
    <source>
        <dbReference type="Proteomes" id="UP000790833"/>
    </source>
</evidence>
<keyword evidence="4" id="KW-0808">Transferase</keyword>
<dbReference type="GeneID" id="66114050"/>
<dbReference type="PANTHER" id="PTHR31121:SF6">
    <property type="entry name" value="ALPHA-1,2 MANNOSYLTRANSFERASE KTR1"/>
    <property type="match status" value="1"/>
</dbReference>
<keyword evidence="3" id="KW-0328">Glycosyltransferase</keyword>
<keyword evidence="6" id="KW-0472">Membrane</keyword>
<feature type="signal peptide" evidence="7">
    <location>
        <begin position="1"/>
        <end position="21"/>
    </location>
</feature>
<dbReference type="OrthoDB" id="439943at2759"/>
<feature type="transmembrane region" description="Helical" evidence="6">
    <location>
        <begin position="347"/>
        <end position="369"/>
    </location>
</feature>
<evidence type="ECO:0000256" key="5">
    <source>
        <dbReference type="ARBA" id="ARBA00022968"/>
    </source>
</evidence>
<dbReference type="GO" id="GO:0006487">
    <property type="term" value="P:protein N-linked glycosylation"/>
    <property type="evidence" value="ECO:0007669"/>
    <property type="project" value="TreeGrafter"/>
</dbReference>
<reference evidence="8" key="1">
    <citation type="submission" date="2021-03" db="EMBL/GenBank/DDBJ databases">
        <authorList>
            <person name="Palmer J.M."/>
        </authorList>
    </citation>
    <scope>NUCLEOTIDE SEQUENCE</scope>
    <source>
        <strain evidence="8">ARV_011</strain>
    </source>
</reference>
<sequence>MHGVWVFVVLALRCYVTVVYGAAIHLRDSVYDRRIEFDLDDGVVFNGVGFKTNEVSATFVVLCRDEELYEMLDTIQNIEDRFNHAYGYDYVFLNDKQFSRRFMEHVVSLVNKNSRISFGKVPRHHWLYPETIDIEFAHQQRSKMEAMGVLYGGSESYRHMCRYFSGFFYKHPLVQDYQYYWRLEPGTKVLCDVQYDIFVHMLNNKKKYGFVISLFEYRATIPTLWSHFRDFLSLHPELKSLGMLPFVENDDVARSYNLCHFWSNLEIADFSLFRNPVYEQFFEHLEAQGGFFYERWGDAPVHTLAVSMLLEPSEVWFIDDLGYSHEPYTMCPKQLDSHLTNRCVCDLPWNLLILISAFIGSFAAQNIALDFEILRLVLSHIFASPSGMQLNQEFTLKGHGVLVTASCLFGGNTLVSGDENGWIILWNLNTRRPLGVWKAHDERIITLQAMDKTHLLSHGRDSRIRIWTMSNTTDLKCDLAFDEDDEEDMIRPDFRYENGVVLGVLVDDLGSQLTLKFMDNSMEPNPVTWMVGFWNGLVRGIDVTDGSFVFKVSRKTPMLDNVATNVARQQSELPSSSPYIKMTGMVNIPKPCEGSLAEVVNYRTRVRMKFVGEKIAITYDDGSIVVFGCQ</sequence>
<dbReference type="EMBL" id="JAHMUF010000011">
    <property type="protein sequence ID" value="KAG7193605.1"/>
    <property type="molecule type" value="Genomic_DNA"/>
</dbReference>
<evidence type="ECO:0000256" key="4">
    <source>
        <dbReference type="ARBA" id="ARBA00022679"/>
    </source>
</evidence>
<evidence type="ECO:0000256" key="2">
    <source>
        <dbReference type="ARBA" id="ARBA00007677"/>
    </source>
</evidence>
<dbReference type="GO" id="GO:0006493">
    <property type="term" value="P:protein O-linked glycosylation"/>
    <property type="evidence" value="ECO:0007669"/>
    <property type="project" value="TreeGrafter"/>
</dbReference>
<gene>
    <name evidence="8" type="ORF">KQ657_000676</name>
</gene>
<keyword evidence="7" id="KW-0732">Signal</keyword>
<dbReference type="InterPro" id="IPR029044">
    <property type="entry name" value="Nucleotide-diphossugar_trans"/>
</dbReference>
<proteinExistence type="inferred from homology"/>